<dbReference type="EMBL" id="SPRV01000014">
    <property type="protein sequence ID" value="TIC67988.1"/>
    <property type="molecule type" value="Genomic_DNA"/>
</dbReference>
<evidence type="ECO:0000313" key="9">
    <source>
        <dbReference type="Proteomes" id="UP000309601"/>
    </source>
</evidence>
<dbReference type="EMBL" id="SPRX01000013">
    <property type="protein sequence ID" value="TIC67122.1"/>
    <property type="molecule type" value="Genomic_DNA"/>
</dbReference>
<accession>A0A4T0T788</accession>
<protein>
    <submittedName>
        <fullName evidence="1">Uncharacterized protein</fullName>
    </submittedName>
</protein>
<evidence type="ECO:0000313" key="2">
    <source>
        <dbReference type="EMBL" id="TIC33623.1"/>
    </source>
</evidence>
<dbReference type="Proteomes" id="UP000305362">
    <property type="component" value="Unassembled WGS sequence"/>
</dbReference>
<proteinExistence type="predicted"/>
<name>A0A4T0T788_9BASI</name>
<dbReference type="EMBL" id="SPRO01000004">
    <property type="protein sequence ID" value="TIC33623.1"/>
    <property type="molecule type" value="Genomic_DNA"/>
</dbReference>
<evidence type="ECO:0000313" key="8">
    <source>
        <dbReference type="Proteomes" id="UP000307169"/>
    </source>
</evidence>
<evidence type="ECO:0000313" key="1">
    <source>
        <dbReference type="EMBL" id="TIC02007.1"/>
    </source>
</evidence>
<evidence type="ECO:0000313" key="10">
    <source>
        <dbReference type="Proteomes" id="UP000310708"/>
    </source>
</evidence>
<evidence type="ECO:0000313" key="7">
    <source>
        <dbReference type="Proteomes" id="UP000305647"/>
    </source>
</evidence>
<dbReference type="Proteomes" id="UP000307169">
    <property type="component" value="Unassembled WGS sequence"/>
</dbReference>
<evidence type="ECO:0000313" key="5">
    <source>
        <dbReference type="EMBL" id="TIC67988.1"/>
    </source>
</evidence>
<comment type="caution">
    <text evidence="1">The sequence shown here is derived from an EMBL/GenBank/DDBJ whole genome shotgun (WGS) entry which is preliminary data.</text>
</comment>
<organism evidence="1 8">
    <name type="scientific">Wallemia mellicola</name>
    <dbReference type="NCBI Taxonomy" id="1708541"/>
    <lineage>
        <taxon>Eukaryota</taxon>
        <taxon>Fungi</taxon>
        <taxon>Dikarya</taxon>
        <taxon>Basidiomycota</taxon>
        <taxon>Wallemiomycotina</taxon>
        <taxon>Wallemiomycetes</taxon>
        <taxon>Wallemiales</taxon>
        <taxon>Wallemiaceae</taxon>
        <taxon>Wallemia</taxon>
    </lineage>
</organism>
<dbReference type="EMBL" id="SPRW01000016">
    <property type="protein sequence ID" value="TIC66431.1"/>
    <property type="molecule type" value="Genomic_DNA"/>
</dbReference>
<dbReference type="Proteomes" id="UP000310708">
    <property type="component" value="Unassembled WGS sequence"/>
</dbReference>
<sequence length="127" mass="15009">MNYSKRRRVNNVTEQQLRLSKLQALIKQQQQQQTIEKCVNCRRNFKFTMSNGSICNICKSLSCNICTRRCYGLINKEEVKEEQGEQISRKRLPESEQDQLRTGCRRIICVFCTIEDDNQQICIDCHE</sequence>
<dbReference type="Proteomes" id="UP000309601">
    <property type="component" value="Unassembled WGS sequence"/>
</dbReference>
<evidence type="ECO:0000313" key="6">
    <source>
        <dbReference type="Proteomes" id="UP000305362"/>
    </source>
</evidence>
<dbReference type="Proteomes" id="UP000305647">
    <property type="component" value="Unassembled WGS sequence"/>
</dbReference>
<reference evidence="6 7" key="1">
    <citation type="submission" date="2019-03" db="EMBL/GenBank/DDBJ databases">
        <title>Sequencing 25 genomes of Wallemia mellicola.</title>
        <authorList>
            <person name="Gostincar C."/>
        </authorList>
    </citation>
    <scope>NUCLEOTIDE SEQUENCE [LARGE SCALE GENOMIC DNA]</scope>
    <source>
        <strain evidence="1 8">EXF-1262</strain>
        <strain evidence="3 9">EXF-1274</strain>
        <strain evidence="5 6">EXF-1277</strain>
        <strain evidence="4 10">EXF-757</strain>
        <strain evidence="2 7">EXF-8738</strain>
    </source>
</reference>
<dbReference type="AlphaFoldDB" id="A0A4T0T788"/>
<evidence type="ECO:0000313" key="3">
    <source>
        <dbReference type="EMBL" id="TIC66431.1"/>
    </source>
</evidence>
<gene>
    <name evidence="4" type="ORF">E3Q01_01408</name>
    <name evidence="3" type="ORF">E3Q02_01810</name>
    <name evidence="5" type="ORF">E3Q03_01707</name>
    <name evidence="2" type="ORF">E3Q10_00666</name>
    <name evidence="1" type="ORF">E3Q17_01639</name>
</gene>
<evidence type="ECO:0000313" key="4">
    <source>
        <dbReference type="EMBL" id="TIC67122.1"/>
    </source>
</evidence>
<dbReference type="EMBL" id="SPRH01000014">
    <property type="protein sequence ID" value="TIC02007.1"/>
    <property type="molecule type" value="Genomic_DNA"/>
</dbReference>